<dbReference type="AlphaFoldDB" id="A0A0A9F2D5"/>
<dbReference type="EMBL" id="GBRH01193595">
    <property type="protein sequence ID" value="JAE04301.1"/>
    <property type="molecule type" value="Transcribed_RNA"/>
</dbReference>
<reference evidence="1" key="2">
    <citation type="journal article" date="2015" name="Data Brief">
        <title>Shoot transcriptome of the giant reed, Arundo donax.</title>
        <authorList>
            <person name="Barrero R.A."/>
            <person name="Guerrero F.D."/>
            <person name="Moolhuijzen P."/>
            <person name="Goolsby J.A."/>
            <person name="Tidwell J."/>
            <person name="Bellgard S.E."/>
            <person name="Bellgard M.I."/>
        </authorList>
    </citation>
    <scope>NUCLEOTIDE SEQUENCE</scope>
    <source>
        <tissue evidence="1">Shoot tissue taken approximately 20 cm above the soil surface</tissue>
    </source>
</reference>
<protein>
    <submittedName>
        <fullName evidence="1">Uncharacterized protein</fullName>
    </submittedName>
</protein>
<sequence length="76" mass="8337">MDNTNCSTGIPDGLLCKIYILAELLGLNRRGSRSLGFLIPILGVEQDDGEHRLGHKREHLVVEPVDVAEPYVLGDP</sequence>
<accession>A0A0A9F2D5</accession>
<reference evidence="1" key="1">
    <citation type="submission" date="2014-09" db="EMBL/GenBank/DDBJ databases">
        <authorList>
            <person name="Magalhaes I.L.F."/>
            <person name="Oliveira U."/>
            <person name="Santos F.R."/>
            <person name="Vidigal T.H.D.A."/>
            <person name="Brescovit A.D."/>
            <person name="Santos A.J."/>
        </authorList>
    </citation>
    <scope>NUCLEOTIDE SEQUENCE</scope>
    <source>
        <tissue evidence="1">Shoot tissue taken approximately 20 cm above the soil surface</tissue>
    </source>
</reference>
<name>A0A0A9F2D5_ARUDO</name>
<proteinExistence type="predicted"/>
<evidence type="ECO:0000313" key="1">
    <source>
        <dbReference type="EMBL" id="JAE04301.1"/>
    </source>
</evidence>
<organism evidence="1">
    <name type="scientific">Arundo donax</name>
    <name type="common">Giant reed</name>
    <name type="synonym">Donax arundinaceus</name>
    <dbReference type="NCBI Taxonomy" id="35708"/>
    <lineage>
        <taxon>Eukaryota</taxon>
        <taxon>Viridiplantae</taxon>
        <taxon>Streptophyta</taxon>
        <taxon>Embryophyta</taxon>
        <taxon>Tracheophyta</taxon>
        <taxon>Spermatophyta</taxon>
        <taxon>Magnoliopsida</taxon>
        <taxon>Liliopsida</taxon>
        <taxon>Poales</taxon>
        <taxon>Poaceae</taxon>
        <taxon>PACMAD clade</taxon>
        <taxon>Arundinoideae</taxon>
        <taxon>Arundineae</taxon>
        <taxon>Arundo</taxon>
    </lineage>
</organism>